<dbReference type="InterPro" id="IPR000836">
    <property type="entry name" value="PRTase_dom"/>
</dbReference>
<evidence type="ECO:0000313" key="12">
    <source>
        <dbReference type="EMBL" id="SVD42242.1"/>
    </source>
</evidence>
<evidence type="ECO:0000256" key="2">
    <source>
        <dbReference type="ARBA" id="ARBA00005180"/>
    </source>
</evidence>
<dbReference type="GO" id="GO:0044206">
    <property type="term" value="P:UMP salvage"/>
    <property type="evidence" value="ECO:0007669"/>
    <property type="project" value="UniProtKB-UniPathway"/>
</dbReference>
<gene>
    <name evidence="12" type="ORF">METZ01_LOCUS395096</name>
</gene>
<evidence type="ECO:0000256" key="9">
    <source>
        <dbReference type="ARBA" id="ARBA00023134"/>
    </source>
</evidence>
<proteinExistence type="inferred from homology"/>
<dbReference type="FunFam" id="3.40.50.2020:FF:000003">
    <property type="entry name" value="Uracil phosphoribosyltransferase"/>
    <property type="match status" value="1"/>
</dbReference>
<reference evidence="12" key="1">
    <citation type="submission" date="2018-05" db="EMBL/GenBank/DDBJ databases">
        <authorList>
            <person name="Lanie J.A."/>
            <person name="Ng W.-L."/>
            <person name="Kazmierczak K.M."/>
            <person name="Andrzejewski T.M."/>
            <person name="Davidsen T.M."/>
            <person name="Wayne K.J."/>
            <person name="Tettelin H."/>
            <person name="Glass J.I."/>
            <person name="Rusch D."/>
            <person name="Podicherti R."/>
            <person name="Tsui H.-C.T."/>
            <person name="Winkler M.E."/>
        </authorList>
    </citation>
    <scope>NUCLEOTIDE SEQUENCE</scope>
</reference>
<dbReference type="InterPro" id="IPR029057">
    <property type="entry name" value="PRTase-like"/>
</dbReference>
<feature type="domain" description="Phosphoribosyltransferase" evidence="11">
    <location>
        <begin position="15"/>
        <end position="216"/>
    </location>
</feature>
<comment type="cofactor">
    <cofactor evidence="1">
        <name>Mg(2+)</name>
        <dbReference type="ChEBI" id="CHEBI:18420"/>
    </cofactor>
</comment>
<dbReference type="GO" id="GO:0004845">
    <property type="term" value="F:uracil phosphoribosyltransferase activity"/>
    <property type="evidence" value="ECO:0007669"/>
    <property type="project" value="UniProtKB-EC"/>
</dbReference>
<evidence type="ECO:0000256" key="5">
    <source>
        <dbReference type="ARBA" id="ARBA00022533"/>
    </source>
</evidence>
<protein>
    <recommendedName>
        <fullName evidence="4">uracil phosphoribosyltransferase</fullName>
        <ecNumber evidence="4">2.4.2.9</ecNumber>
    </recommendedName>
    <alternativeName>
        <fullName evidence="10">UMP pyrophosphorylase</fullName>
    </alternativeName>
</protein>
<dbReference type="NCBIfam" id="NF001097">
    <property type="entry name" value="PRK00129.1"/>
    <property type="match status" value="1"/>
</dbReference>
<accession>A0A382V6W5</accession>
<evidence type="ECO:0000256" key="10">
    <source>
        <dbReference type="ARBA" id="ARBA00031082"/>
    </source>
</evidence>
<dbReference type="InterPro" id="IPR005765">
    <property type="entry name" value="UPRT"/>
</dbReference>
<dbReference type="NCBIfam" id="TIGR01091">
    <property type="entry name" value="upp"/>
    <property type="match status" value="1"/>
</dbReference>
<keyword evidence="8" id="KW-0547">Nucleotide-binding</keyword>
<keyword evidence="9" id="KW-0342">GTP-binding</keyword>
<evidence type="ECO:0000256" key="4">
    <source>
        <dbReference type="ARBA" id="ARBA00011894"/>
    </source>
</evidence>
<dbReference type="CDD" id="cd06223">
    <property type="entry name" value="PRTases_typeI"/>
    <property type="match status" value="1"/>
</dbReference>
<dbReference type="InterPro" id="IPR050054">
    <property type="entry name" value="UPRTase/APRTase"/>
</dbReference>
<dbReference type="SUPFAM" id="SSF53271">
    <property type="entry name" value="PRTase-like"/>
    <property type="match status" value="1"/>
</dbReference>
<evidence type="ECO:0000256" key="1">
    <source>
        <dbReference type="ARBA" id="ARBA00001946"/>
    </source>
</evidence>
<dbReference type="GO" id="GO:0005737">
    <property type="term" value="C:cytoplasm"/>
    <property type="evidence" value="ECO:0007669"/>
    <property type="project" value="UniProtKB-ARBA"/>
</dbReference>
<dbReference type="UniPathway" id="UPA00574">
    <property type="reaction ID" value="UER00636"/>
</dbReference>
<dbReference type="Gene3D" id="3.40.50.2020">
    <property type="match status" value="1"/>
</dbReference>
<dbReference type="AlphaFoldDB" id="A0A382V6W5"/>
<dbReference type="GO" id="GO:0005525">
    <property type="term" value="F:GTP binding"/>
    <property type="evidence" value="ECO:0007669"/>
    <property type="project" value="UniProtKB-KW"/>
</dbReference>
<dbReference type="EMBL" id="UINC01149645">
    <property type="protein sequence ID" value="SVD42242.1"/>
    <property type="molecule type" value="Genomic_DNA"/>
</dbReference>
<keyword evidence="7" id="KW-0808">Transferase</keyword>
<dbReference type="PANTHER" id="PTHR32315">
    <property type="entry name" value="ADENINE PHOSPHORIBOSYLTRANSFERASE"/>
    <property type="match status" value="1"/>
</dbReference>
<name>A0A382V6W5_9ZZZZ</name>
<keyword evidence="6" id="KW-0328">Glycosyltransferase</keyword>
<evidence type="ECO:0000256" key="8">
    <source>
        <dbReference type="ARBA" id="ARBA00022741"/>
    </source>
</evidence>
<feature type="non-terminal residue" evidence="12">
    <location>
        <position position="1"/>
    </location>
</feature>
<evidence type="ECO:0000256" key="3">
    <source>
        <dbReference type="ARBA" id="ARBA00009516"/>
    </source>
</evidence>
<dbReference type="Pfam" id="PF14681">
    <property type="entry name" value="UPRTase"/>
    <property type="match status" value="1"/>
</dbReference>
<comment type="pathway">
    <text evidence="2">Pyrimidine metabolism; UMP biosynthesis via salvage pathway; UMP from uracil: step 1/1.</text>
</comment>
<dbReference type="EC" id="2.4.2.9" evidence="4"/>
<dbReference type="GO" id="GO:0006223">
    <property type="term" value="P:uracil salvage"/>
    <property type="evidence" value="ECO:0007669"/>
    <property type="project" value="InterPro"/>
</dbReference>
<dbReference type="PANTHER" id="PTHR32315:SF4">
    <property type="entry name" value="URACIL PHOSPHORIBOSYLTRANSFERASE, CHLOROPLASTIC"/>
    <property type="match status" value="1"/>
</dbReference>
<evidence type="ECO:0000259" key="11">
    <source>
        <dbReference type="Pfam" id="PF14681"/>
    </source>
</evidence>
<evidence type="ECO:0000256" key="6">
    <source>
        <dbReference type="ARBA" id="ARBA00022676"/>
    </source>
</evidence>
<organism evidence="12">
    <name type="scientific">marine metagenome</name>
    <dbReference type="NCBI Taxonomy" id="408172"/>
    <lineage>
        <taxon>unclassified sequences</taxon>
        <taxon>metagenomes</taxon>
        <taxon>ecological metagenomes</taxon>
    </lineage>
</organism>
<comment type="similarity">
    <text evidence="3">Belongs to the UPRTase family.</text>
</comment>
<evidence type="ECO:0000256" key="7">
    <source>
        <dbReference type="ARBA" id="ARBA00022679"/>
    </source>
</evidence>
<sequence>VRTSEAFPNLYILDDHPLIAHKLSQIRKKDTPTDLFRRYVRDIASLTGYEATRNIPKLMERIETPLTAMDAVTVDECDIAIVSVLRAGLSMAEGLHALLPGASEGHVGVYRDHETKKPVEYYINLPASGTSLFIVADPMVATGNSAIHAVDVINRHGVDDERIRFIGLVAAPEGVRAFHELHPTIPLYIAALDDHLNEDAYIVPGLGDAGDRIFGTE</sequence>
<keyword evidence="5" id="KW-0021">Allosteric enzyme</keyword>